<dbReference type="AlphaFoldDB" id="A0A2W5F8Q7"/>
<feature type="binding site" evidence="7">
    <location>
        <begin position="10"/>
        <end position="11"/>
    </location>
    <ligand>
        <name>substrate</name>
    </ligand>
</feature>
<evidence type="ECO:0000313" key="8">
    <source>
        <dbReference type="EMBL" id="PZP52405.1"/>
    </source>
</evidence>
<dbReference type="InterPro" id="IPR001920">
    <property type="entry name" value="Asp/Glu_race"/>
</dbReference>
<dbReference type="InterPro" id="IPR033134">
    <property type="entry name" value="Asp/Glu_racemase_AS_2"/>
</dbReference>
<comment type="catalytic activity">
    <reaction evidence="1 7">
        <text>L-glutamate = D-glutamate</text>
        <dbReference type="Rhea" id="RHEA:12813"/>
        <dbReference type="ChEBI" id="CHEBI:29985"/>
        <dbReference type="ChEBI" id="CHEBI:29986"/>
        <dbReference type="EC" id="5.1.1.3"/>
    </reaction>
</comment>
<dbReference type="InterPro" id="IPR004391">
    <property type="entry name" value="Glu_race"/>
</dbReference>
<keyword evidence="6 7" id="KW-0961">Cell wall biogenesis/degradation</keyword>
<keyword evidence="5 7" id="KW-0413">Isomerase</keyword>
<evidence type="ECO:0000256" key="7">
    <source>
        <dbReference type="HAMAP-Rule" id="MF_00258"/>
    </source>
</evidence>
<dbReference type="PROSITE" id="PS00924">
    <property type="entry name" value="ASP_GLU_RACEMASE_2"/>
    <property type="match status" value="1"/>
</dbReference>
<keyword evidence="4 7" id="KW-0573">Peptidoglycan synthesis</keyword>
<evidence type="ECO:0000256" key="2">
    <source>
        <dbReference type="ARBA" id="ARBA00013090"/>
    </source>
</evidence>
<dbReference type="GO" id="GO:0008881">
    <property type="term" value="F:glutamate racemase activity"/>
    <property type="evidence" value="ECO:0007669"/>
    <property type="project" value="UniProtKB-UniRule"/>
</dbReference>
<comment type="caution">
    <text evidence="8">The sequence shown here is derived from an EMBL/GenBank/DDBJ whole genome shotgun (WGS) entry which is preliminary data.</text>
</comment>
<evidence type="ECO:0000256" key="1">
    <source>
        <dbReference type="ARBA" id="ARBA00001602"/>
    </source>
</evidence>
<dbReference type="UniPathway" id="UPA00219"/>
<dbReference type="GO" id="GO:0009252">
    <property type="term" value="P:peptidoglycan biosynthetic process"/>
    <property type="evidence" value="ECO:0007669"/>
    <property type="project" value="UniProtKB-UniRule"/>
</dbReference>
<dbReference type="GO" id="GO:0008360">
    <property type="term" value="P:regulation of cell shape"/>
    <property type="evidence" value="ECO:0007669"/>
    <property type="project" value="UniProtKB-KW"/>
</dbReference>
<dbReference type="InterPro" id="IPR018187">
    <property type="entry name" value="Asp/Glu_racemase_AS_1"/>
</dbReference>
<dbReference type="EMBL" id="QFOI01000005">
    <property type="protein sequence ID" value="PZP52405.1"/>
    <property type="molecule type" value="Genomic_DNA"/>
</dbReference>
<sequence length="274" mass="31042">MQQNPIGVFDSGYGGLTILRKLTAQMPSHDFIYLGDNARAPYGTRSFETIYKYTLQAVKWFFEQGCPLVVLACNTASAKALRTIQQNDLPNIDPSKRVLGIVRPTSEVIGDFTETRKVGVMATKGTVLSESYKIEINKSFPDIEVFQEYCPMWVPLVENNEFASPGADYFIKKHIKDLLKKDAHIDTVLLACTHYPLLMQKIKEYMPVSINIVEQGNIVTESLVRYLSRHTDMNDRITKGAHRSFFTTDDPHNFSEQAAIFYGQRVQAGKVDMQ</sequence>
<comment type="function">
    <text evidence="7">Provides the (R)-glutamate required for cell wall biosynthesis.</text>
</comment>
<comment type="pathway">
    <text evidence="7">Cell wall biogenesis; peptidoglycan biosynthesis.</text>
</comment>
<evidence type="ECO:0000256" key="6">
    <source>
        <dbReference type="ARBA" id="ARBA00023316"/>
    </source>
</evidence>
<proteinExistence type="inferred from homology"/>
<dbReference type="GO" id="GO:0071555">
    <property type="term" value="P:cell wall organization"/>
    <property type="evidence" value="ECO:0007669"/>
    <property type="project" value="UniProtKB-KW"/>
</dbReference>
<dbReference type="PANTHER" id="PTHR21198">
    <property type="entry name" value="GLUTAMATE RACEMASE"/>
    <property type="match status" value="1"/>
</dbReference>
<protein>
    <recommendedName>
        <fullName evidence="2 7">Glutamate racemase</fullName>
        <ecNumber evidence="2 7">5.1.1.3</ecNumber>
    </recommendedName>
</protein>
<evidence type="ECO:0000313" key="9">
    <source>
        <dbReference type="Proteomes" id="UP000249645"/>
    </source>
</evidence>
<evidence type="ECO:0000256" key="3">
    <source>
        <dbReference type="ARBA" id="ARBA00022960"/>
    </source>
</evidence>
<dbReference type="PROSITE" id="PS00923">
    <property type="entry name" value="ASP_GLU_RACEMASE_1"/>
    <property type="match status" value="1"/>
</dbReference>
<dbReference type="Gene3D" id="3.40.50.1860">
    <property type="match status" value="2"/>
</dbReference>
<dbReference type="EC" id="5.1.1.3" evidence="2 7"/>
<reference evidence="8 9" key="1">
    <citation type="submission" date="2017-11" db="EMBL/GenBank/DDBJ databases">
        <title>Infants hospitalized years apart are colonized by the same room-sourced microbial strains.</title>
        <authorList>
            <person name="Brooks B."/>
            <person name="Olm M.R."/>
            <person name="Firek B.A."/>
            <person name="Baker R."/>
            <person name="Thomas B.C."/>
            <person name="Morowitz M.J."/>
            <person name="Banfield J.F."/>
        </authorList>
    </citation>
    <scope>NUCLEOTIDE SEQUENCE [LARGE SCALE GENOMIC DNA]</scope>
    <source>
        <strain evidence="8">S2_009_000_R2_76</strain>
    </source>
</reference>
<feature type="binding site" evidence="7">
    <location>
        <begin position="42"/>
        <end position="43"/>
    </location>
    <ligand>
        <name>substrate</name>
    </ligand>
</feature>
<organism evidence="8 9">
    <name type="scientific">Pseudopedobacter saltans</name>
    <dbReference type="NCBI Taxonomy" id="151895"/>
    <lineage>
        <taxon>Bacteria</taxon>
        <taxon>Pseudomonadati</taxon>
        <taxon>Bacteroidota</taxon>
        <taxon>Sphingobacteriia</taxon>
        <taxon>Sphingobacteriales</taxon>
        <taxon>Sphingobacteriaceae</taxon>
        <taxon>Pseudopedobacter</taxon>
    </lineage>
</organism>
<dbReference type="Pfam" id="PF01177">
    <property type="entry name" value="Asp_Glu_race"/>
    <property type="match status" value="1"/>
</dbReference>
<name>A0A2W5F8Q7_9SPHI</name>
<feature type="active site" description="Proton donor/acceptor" evidence="7">
    <location>
        <position position="192"/>
    </location>
</feature>
<dbReference type="Proteomes" id="UP000249645">
    <property type="component" value="Unassembled WGS sequence"/>
</dbReference>
<gene>
    <name evidence="7 8" type="primary">murI</name>
    <name evidence="8" type="ORF">DI598_00745</name>
</gene>
<dbReference type="HAMAP" id="MF_00258">
    <property type="entry name" value="Glu_racemase"/>
    <property type="match status" value="1"/>
</dbReference>
<comment type="similarity">
    <text evidence="7">Belongs to the aspartate/glutamate racemases family.</text>
</comment>
<keyword evidence="3 7" id="KW-0133">Cell shape</keyword>
<feature type="binding site" evidence="7">
    <location>
        <begin position="193"/>
        <end position="194"/>
    </location>
    <ligand>
        <name>substrate</name>
    </ligand>
</feature>
<dbReference type="SUPFAM" id="SSF53681">
    <property type="entry name" value="Aspartate/glutamate racemase"/>
    <property type="match status" value="2"/>
</dbReference>
<evidence type="ECO:0000256" key="4">
    <source>
        <dbReference type="ARBA" id="ARBA00022984"/>
    </source>
</evidence>
<feature type="active site" description="Proton donor/acceptor" evidence="7">
    <location>
        <position position="73"/>
    </location>
</feature>
<dbReference type="PANTHER" id="PTHR21198:SF2">
    <property type="entry name" value="GLUTAMATE RACEMASE"/>
    <property type="match status" value="1"/>
</dbReference>
<accession>A0A2W5F8Q7</accession>
<evidence type="ECO:0000256" key="5">
    <source>
        <dbReference type="ARBA" id="ARBA00023235"/>
    </source>
</evidence>
<dbReference type="InterPro" id="IPR015942">
    <property type="entry name" value="Asp/Glu/hydantoin_racemase"/>
</dbReference>
<feature type="binding site" evidence="7">
    <location>
        <begin position="74"/>
        <end position="75"/>
    </location>
    <ligand>
        <name>substrate</name>
    </ligand>
</feature>
<dbReference type="NCBIfam" id="TIGR00067">
    <property type="entry name" value="glut_race"/>
    <property type="match status" value="1"/>
</dbReference>
<dbReference type="FunFam" id="3.40.50.1860:FF:000001">
    <property type="entry name" value="Glutamate racemase"/>
    <property type="match status" value="1"/>
</dbReference>